<dbReference type="Proteomes" id="UP001169764">
    <property type="component" value="Unassembled WGS sequence"/>
</dbReference>
<protein>
    <submittedName>
        <fullName evidence="3">EpsI family protein</fullName>
    </submittedName>
</protein>
<evidence type="ECO:0000313" key="4">
    <source>
        <dbReference type="Proteomes" id="UP001169764"/>
    </source>
</evidence>
<dbReference type="RefSeq" id="WP_303545013.1">
    <property type="nucleotide sequence ID" value="NZ_JAUOTP010000008.1"/>
</dbReference>
<gene>
    <name evidence="3" type="ORF">Q4F19_16920</name>
</gene>
<keyword evidence="1" id="KW-0732">Signal</keyword>
<proteinExistence type="predicted"/>
<keyword evidence="4" id="KW-1185">Reference proteome</keyword>
<name>A0ABT8YCK5_9SPHN</name>
<dbReference type="NCBIfam" id="TIGR02914">
    <property type="entry name" value="EpsI_fam"/>
    <property type="match status" value="1"/>
</dbReference>
<feature type="domain" description="Methanolan biosynthesis EpsI" evidence="2">
    <location>
        <begin position="15"/>
        <end position="218"/>
    </location>
</feature>
<dbReference type="Pfam" id="PF11984">
    <property type="entry name" value="DUF3485"/>
    <property type="match status" value="1"/>
</dbReference>
<comment type="caution">
    <text evidence="3">The sequence shown here is derived from an EMBL/GenBank/DDBJ whole genome shotgun (WGS) entry which is preliminary data.</text>
</comment>
<sequence length="232" mass="25716">MIARRNLIAALSFAVASVAAAGGSSVLTSRRSFVPLSRGSLLNHLPGSFGAWRRRPARDDMIDPVVTDEAFAEAIRMYDATASQDYVTLAGDRIMLSVVFMRKIAQEARFHRPEFCYSTQGFQVARLPSLRMSLMRRSVGLSRFIASMDSRRELVVYWTRVAGDLPTGSNELRLAIMKNSWSETFPDGVLVRASLFVEPGETIVERTAVLIGFLEGLIRQSAGPVRRFLVAV</sequence>
<feature type="signal peptide" evidence="1">
    <location>
        <begin position="1"/>
        <end position="21"/>
    </location>
</feature>
<evidence type="ECO:0000256" key="1">
    <source>
        <dbReference type="SAM" id="SignalP"/>
    </source>
</evidence>
<dbReference type="EMBL" id="JAUOTP010000008">
    <property type="protein sequence ID" value="MDO6416073.1"/>
    <property type="molecule type" value="Genomic_DNA"/>
</dbReference>
<feature type="chain" id="PRO_5047453462" evidence="1">
    <location>
        <begin position="22"/>
        <end position="232"/>
    </location>
</feature>
<dbReference type="InterPro" id="IPR014263">
    <property type="entry name" value="Methanolan_biosynth_EpsI"/>
</dbReference>
<evidence type="ECO:0000259" key="2">
    <source>
        <dbReference type="Pfam" id="PF11984"/>
    </source>
</evidence>
<reference evidence="3" key="1">
    <citation type="submission" date="2023-07" db="EMBL/GenBank/DDBJ databases">
        <authorList>
            <person name="Kim M."/>
        </authorList>
    </citation>
    <scope>NUCLEOTIDE SEQUENCE</scope>
    <source>
        <strain evidence="3">BIUV-7</strain>
    </source>
</reference>
<evidence type="ECO:0000313" key="3">
    <source>
        <dbReference type="EMBL" id="MDO6416073.1"/>
    </source>
</evidence>
<organism evidence="3 4">
    <name type="scientific">Sphingomonas natans</name>
    <dbReference type="NCBI Taxonomy" id="3063330"/>
    <lineage>
        <taxon>Bacteria</taxon>
        <taxon>Pseudomonadati</taxon>
        <taxon>Pseudomonadota</taxon>
        <taxon>Alphaproteobacteria</taxon>
        <taxon>Sphingomonadales</taxon>
        <taxon>Sphingomonadaceae</taxon>
        <taxon>Sphingomonas</taxon>
    </lineage>
</organism>
<accession>A0ABT8YCK5</accession>